<evidence type="ECO:0008006" key="4">
    <source>
        <dbReference type="Google" id="ProtNLM"/>
    </source>
</evidence>
<dbReference type="InterPro" id="IPR006311">
    <property type="entry name" value="TAT_signal"/>
</dbReference>
<organism evidence="2 3">
    <name type="scientific">Corynebacterium timonense</name>
    <dbReference type="NCBI Taxonomy" id="441500"/>
    <lineage>
        <taxon>Bacteria</taxon>
        <taxon>Bacillati</taxon>
        <taxon>Actinomycetota</taxon>
        <taxon>Actinomycetes</taxon>
        <taxon>Mycobacteriales</taxon>
        <taxon>Corynebacteriaceae</taxon>
        <taxon>Corynebacterium</taxon>
    </lineage>
</organism>
<dbReference type="OrthoDB" id="7808807at2"/>
<dbReference type="SUPFAM" id="SSF53850">
    <property type="entry name" value="Periplasmic binding protein-like II"/>
    <property type="match status" value="1"/>
</dbReference>
<reference evidence="2 3" key="1">
    <citation type="submission" date="2016-10" db="EMBL/GenBank/DDBJ databases">
        <authorList>
            <person name="de Groot N.N."/>
        </authorList>
    </citation>
    <scope>NUCLEOTIDE SEQUENCE [LARGE SCALE GENOMIC DNA]</scope>
    <source>
        <strain evidence="2 3">DSM 45434</strain>
    </source>
</reference>
<dbReference type="PANTHER" id="PTHR42941">
    <property type="entry name" value="SLL1037 PROTEIN"/>
    <property type="match status" value="1"/>
</dbReference>
<sequence length="391" mass="42431">MSTFGRRAFLKGSALLGVGGLLSACGGPAQGADGQMVWVTFNAGTGTYNDVAAIANIITAESGTRVRLMTGDTGIARVAPLISRVADYARAGDETYYAFEGDDEYASETWGPQPVRGVWNPPGNYGVFTLQRSGIETVADLRGKRYPRLIASTSINCKLEAILNFGGLTPDDVELVDIAYSEQIGAVKAGHLDAAYNNVVGATIEELNTTDPIHWLPLGGGAPEQYATWEDLAPMVTPGTTLDAVGHKGEPITNLQYSIPLSTLSDRPADEVYSVLRSMHDNFDTLRGMTPDIKNFATDRTLVVPMVIPFHDGAIRFLREEGRWNDSLQRRHDALLDREQAMAQAWPGFWRDNHRAYPDRQGPNSLAAAWRAWKKDNLPALPPADDPSAAA</sequence>
<dbReference type="Gene3D" id="3.40.190.10">
    <property type="entry name" value="Periplasmic binding protein-like II"/>
    <property type="match status" value="2"/>
</dbReference>
<accession>A0A1H1UJI1</accession>
<gene>
    <name evidence="2" type="ORF">SAMN04488539_2253</name>
</gene>
<evidence type="ECO:0000256" key="1">
    <source>
        <dbReference type="SAM" id="SignalP"/>
    </source>
</evidence>
<dbReference type="PROSITE" id="PS51257">
    <property type="entry name" value="PROKAR_LIPOPROTEIN"/>
    <property type="match status" value="1"/>
</dbReference>
<feature type="signal peptide" evidence="1">
    <location>
        <begin position="1"/>
        <end position="31"/>
    </location>
</feature>
<dbReference type="STRING" id="1203190.GCA_000312345_00688"/>
<dbReference type="eggNOG" id="COG2358">
    <property type="taxonomic scope" value="Bacteria"/>
</dbReference>
<dbReference type="Pfam" id="PF16868">
    <property type="entry name" value="NMT1_3"/>
    <property type="match status" value="1"/>
</dbReference>
<dbReference type="RefSeq" id="WP_019193544.1">
    <property type="nucleotide sequence ID" value="NZ_LT629765.1"/>
</dbReference>
<dbReference type="PROSITE" id="PS51318">
    <property type="entry name" value="TAT"/>
    <property type="match status" value="1"/>
</dbReference>
<dbReference type="AlphaFoldDB" id="A0A1H1UJI1"/>
<keyword evidence="1" id="KW-0732">Signal</keyword>
<dbReference type="Proteomes" id="UP000182237">
    <property type="component" value="Chromosome I"/>
</dbReference>
<evidence type="ECO:0000313" key="2">
    <source>
        <dbReference type="EMBL" id="SDS72480.1"/>
    </source>
</evidence>
<feature type="chain" id="PRO_5009262234" description="TRAP transporter solute receptor, TAXI family" evidence="1">
    <location>
        <begin position="32"/>
        <end position="391"/>
    </location>
</feature>
<name>A0A1H1UJI1_9CORY</name>
<proteinExistence type="predicted"/>
<evidence type="ECO:0000313" key="3">
    <source>
        <dbReference type="Proteomes" id="UP000182237"/>
    </source>
</evidence>
<dbReference type="EMBL" id="LT629765">
    <property type="protein sequence ID" value="SDS72480.1"/>
    <property type="molecule type" value="Genomic_DNA"/>
</dbReference>
<dbReference type="InterPro" id="IPR011852">
    <property type="entry name" value="TRAP_TAXI"/>
</dbReference>
<keyword evidence="3" id="KW-1185">Reference proteome</keyword>
<dbReference type="PANTHER" id="PTHR42941:SF1">
    <property type="entry name" value="SLL1037 PROTEIN"/>
    <property type="match status" value="1"/>
</dbReference>
<dbReference type="NCBIfam" id="TIGR02122">
    <property type="entry name" value="TRAP_TAXI"/>
    <property type="match status" value="1"/>
</dbReference>
<protein>
    <recommendedName>
        <fullName evidence="4">TRAP transporter solute receptor, TAXI family</fullName>
    </recommendedName>
</protein>